<evidence type="ECO:0008006" key="3">
    <source>
        <dbReference type="Google" id="ProtNLM"/>
    </source>
</evidence>
<name>A0A853JKC4_9FIRM</name>
<dbReference type="RefSeq" id="WP_180492761.1">
    <property type="nucleotide sequence ID" value="NZ_JACCKS010000002.1"/>
</dbReference>
<dbReference type="EMBL" id="JACCKS010000002">
    <property type="protein sequence ID" value="NZA36837.1"/>
    <property type="molecule type" value="Genomic_DNA"/>
</dbReference>
<proteinExistence type="predicted"/>
<reference evidence="1 2" key="1">
    <citation type="submission" date="2020-07" db="EMBL/GenBank/DDBJ databases">
        <title>Organ Donor 1.</title>
        <authorList>
            <person name="Marsh A.J."/>
            <person name="Azcarate-Peril M.A."/>
        </authorList>
    </citation>
    <scope>NUCLEOTIDE SEQUENCE [LARGE SCALE GENOMIC DNA]</scope>
    <source>
        <strain evidence="1 2">AMC0717</strain>
    </source>
</reference>
<dbReference type="Proteomes" id="UP000586254">
    <property type="component" value="Unassembled WGS sequence"/>
</dbReference>
<protein>
    <recommendedName>
        <fullName evidence="3">Transposase</fullName>
    </recommendedName>
</protein>
<evidence type="ECO:0000313" key="1">
    <source>
        <dbReference type="EMBL" id="NZA36837.1"/>
    </source>
</evidence>
<evidence type="ECO:0000313" key="2">
    <source>
        <dbReference type="Proteomes" id="UP000586254"/>
    </source>
</evidence>
<organism evidence="1 2">
    <name type="scientific">Eubacterium callanderi</name>
    <dbReference type="NCBI Taxonomy" id="53442"/>
    <lineage>
        <taxon>Bacteria</taxon>
        <taxon>Bacillati</taxon>
        <taxon>Bacillota</taxon>
        <taxon>Clostridia</taxon>
        <taxon>Eubacteriales</taxon>
        <taxon>Eubacteriaceae</taxon>
        <taxon>Eubacterium</taxon>
    </lineage>
</organism>
<dbReference type="AlphaFoldDB" id="A0A853JKC4"/>
<gene>
    <name evidence="1" type="ORF">H0N91_01460</name>
</gene>
<sequence length="495" mass="56597">MSAGYAITTYKIQLNYKHLDWFKQTQSLFDAVLAFYYKLLEKQPEVLSLSNQNLLRHLELQTIKQRDGTQPETPLPFEKIPLYFRRAAINAAISMYRSYVGKLKAWEDKQMENRKLEMENVRTESQRDSEMNQIGQADLPQNLPPATFNLPPEPVKNPVENHALVVPQSGSNKQKGRPSPPKHLHMSMLYYKGMYKDFADGSIMLKLYTGKTWAWVKHRYTGRPFPKNAERMSPTIVIKKKKVMLHIPVKEIVEDSRTAKERVKQNEKFVAVALTGSDSLAVCTTIEADGRATAPYFIKGGKELTHRRKLLLGYSKRGIVGNKALSLMTQPIGNAALSVPQEHRPNKKYYDKITRLTNHYAHEVSRKIVDYAIKQGAKLIVLPELKESFDQAKKPYLGKTPYDFIGRRIARYVQYKAWQQGLVAMNSKPYYASTRCYHCDAPIAKHNTEYQNPSANFYGGKNFVCKKGHRGSTALNSARNLGKGFYERFYAGSAL</sequence>
<accession>A0A853JKC4</accession>
<comment type="caution">
    <text evidence="1">The sequence shown here is derived from an EMBL/GenBank/DDBJ whole genome shotgun (WGS) entry which is preliminary data.</text>
</comment>